<dbReference type="PANTHER" id="PTHR28304">
    <property type="entry name" value="PEROXISOMAL MEMBRANE PROTEIN PEX29"/>
    <property type="match status" value="1"/>
</dbReference>
<protein>
    <recommendedName>
        <fullName evidence="7">TECPR1-like DysF domain-containing protein</fullName>
    </recommendedName>
</protein>
<feature type="transmembrane region" description="Helical" evidence="6">
    <location>
        <begin position="250"/>
        <end position="270"/>
    </location>
</feature>
<dbReference type="GeneID" id="37043211"/>
<evidence type="ECO:0000256" key="5">
    <source>
        <dbReference type="SAM" id="MobiDB-lite"/>
    </source>
</evidence>
<dbReference type="GO" id="GO:0005778">
    <property type="term" value="C:peroxisomal membrane"/>
    <property type="evidence" value="ECO:0007669"/>
    <property type="project" value="TreeGrafter"/>
</dbReference>
<dbReference type="InterPro" id="IPR010482">
    <property type="entry name" value="TECPR1-like_DysF"/>
</dbReference>
<dbReference type="InParanoid" id="A0A316YU40"/>
<dbReference type="GO" id="GO:0007031">
    <property type="term" value="P:peroxisome organization"/>
    <property type="evidence" value="ECO:0007669"/>
    <property type="project" value="UniProtKB-ARBA"/>
</dbReference>
<evidence type="ECO:0000256" key="3">
    <source>
        <dbReference type="ARBA" id="ARBA00022989"/>
    </source>
</evidence>
<comment type="subcellular location">
    <subcellularLocation>
        <location evidence="1">Membrane</location>
        <topology evidence="1">Multi-pass membrane protein</topology>
    </subcellularLocation>
</comment>
<dbReference type="Pfam" id="PF06398">
    <property type="entry name" value="Pex24p"/>
    <property type="match status" value="1"/>
</dbReference>
<evidence type="ECO:0000256" key="2">
    <source>
        <dbReference type="ARBA" id="ARBA00022692"/>
    </source>
</evidence>
<evidence type="ECO:0000313" key="8">
    <source>
        <dbReference type="EMBL" id="PWN92188.1"/>
    </source>
</evidence>
<evidence type="ECO:0000259" key="7">
    <source>
        <dbReference type="Pfam" id="PF06398"/>
    </source>
</evidence>
<dbReference type="RefSeq" id="XP_025379386.1">
    <property type="nucleotide sequence ID" value="XM_025521295.1"/>
</dbReference>
<reference evidence="8" key="1">
    <citation type="journal article" date="2018" name="Mol. Biol. Evol.">
        <title>Broad Genomic Sampling Reveals a Smut Pathogenic Ancestry of the Fungal Clade Ustilaginomycotina.</title>
        <authorList>
            <person name="Kijpornyongpan T."/>
            <person name="Mondo S.J."/>
            <person name="Barry K."/>
            <person name="Sandor L."/>
            <person name="Lee J."/>
            <person name="Lipzen A."/>
            <person name="Pangilinan J."/>
            <person name="LaButti K."/>
            <person name="Hainaut M."/>
            <person name="Henrissat B."/>
            <person name="Grigoriev I.V."/>
            <person name="Spatafora J.W."/>
            <person name="Aime M.C."/>
        </authorList>
    </citation>
    <scope>NUCLEOTIDE SEQUENCE [LARGE SCALE GENOMIC DNA]</scope>
    <source>
        <strain evidence="8">MCA 4198</strain>
    </source>
</reference>
<dbReference type="PANTHER" id="PTHR28304:SF2">
    <property type="entry name" value="PEROXISOMAL MEMBRANE PROTEIN PEX29"/>
    <property type="match status" value="1"/>
</dbReference>
<evidence type="ECO:0000256" key="1">
    <source>
        <dbReference type="ARBA" id="ARBA00004141"/>
    </source>
</evidence>
<feature type="domain" description="TECPR1-like DysF" evidence="7">
    <location>
        <begin position="57"/>
        <end position="458"/>
    </location>
</feature>
<name>A0A316YU40_9BASI</name>
<feature type="transmembrane region" description="Helical" evidence="6">
    <location>
        <begin position="97"/>
        <end position="126"/>
    </location>
</feature>
<gene>
    <name evidence="8" type="ORF">FA10DRAFT_265990</name>
</gene>
<keyword evidence="9" id="KW-1185">Reference proteome</keyword>
<evidence type="ECO:0000313" key="9">
    <source>
        <dbReference type="Proteomes" id="UP000245768"/>
    </source>
</evidence>
<keyword evidence="2 6" id="KW-0812">Transmembrane</keyword>
<proteinExistence type="predicted"/>
<dbReference type="OrthoDB" id="74314at2759"/>
<evidence type="ECO:0000256" key="6">
    <source>
        <dbReference type="SAM" id="Phobius"/>
    </source>
</evidence>
<keyword evidence="3 6" id="KW-1133">Transmembrane helix</keyword>
<evidence type="ECO:0000256" key="4">
    <source>
        <dbReference type="ARBA" id="ARBA00023136"/>
    </source>
</evidence>
<accession>A0A316YU40</accession>
<dbReference type="AlphaFoldDB" id="A0A316YU40"/>
<dbReference type="EMBL" id="KZ819635">
    <property type="protein sequence ID" value="PWN92188.1"/>
    <property type="molecule type" value="Genomic_DNA"/>
</dbReference>
<sequence>MSKSSSPSRAPSVSGSEQSLGARSKLQTLAIETLLSTTLSSVASAPPRLPVAKNKEPLSLPTTTRNFRGFVQKSGPIFYFQDAVEATLMWDDWPWTAMWMAIWALVALHPYLLLCAPSAILSIILIRTHQARFPVGQPAAVSQANAAGDDDVPLSPSRPPPGAKQPAVEASGLLTPSPAQSLRHAMEKPTSTGEGAVRPPLVPNPPHEGTIKYYENLRDIQNMMKMVTDGYDAAAPMVPYLNWSSYRRTLLLLQASLVATALLFFLGPYLPIRPVLLLAGEGAFIANHPWLQPAVSGITKRLSDEKTAGRTPLGRELRRMEARSRALRAKLRIWIEEDGLDDVVWQKGWKDVEMFENERYVSPDSPGAAAGTAGWSAHNLTFGERKPFTKGADGWSAEELEVAGFSLDISRQVAMALEPGWAWVEGDDWRIDWVGVWSGVGVDEDGYVYTDADWQSPAGYPYGHKDHPAYPPVLPSAPGSESAIASDDEEDGDGEVGLTGAEVRRAKAETRRRRWLRRAIWVGQQQ</sequence>
<dbReference type="Proteomes" id="UP000245768">
    <property type="component" value="Unassembled WGS sequence"/>
</dbReference>
<keyword evidence="4 6" id="KW-0472">Membrane</keyword>
<dbReference type="STRING" id="215250.A0A316YU40"/>
<feature type="region of interest" description="Disordered" evidence="5">
    <location>
        <begin position="142"/>
        <end position="208"/>
    </location>
</feature>
<dbReference type="InterPro" id="IPR052816">
    <property type="entry name" value="Peroxisomal_Membrane_PEX28-32"/>
</dbReference>
<organism evidence="8 9">
    <name type="scientific">Acaromyces ingoldii</name>
    <dbReference type="NCBI Taxonomy" id="215250"/>
    <lineage>
        <taxon>Eukaryota</taxon>
        <taxon>Fungi</taxon>
        <taxon>Dikarya</taxon>
        <taxon>Basidiomycota</taxon>
        <taxon>Ustilaginomycotina</taxon>
        <taxon>Exobasidiomycetes</taxon>
        <taxon>Exobasidiales</taxon>
        <taxon>Cryptobasidiaceae</taxon>
        <taxon>Acaromyces</taxon>
    </lineage>
</organism>
<feature type="region of interest" description="Disordered" evidence="5">
    <location>
        <begin position="465"/>
        <end position="501"/>
    </location>
</feature>
<feature type="compositionally biased region" description="Low complexity" evidence="5">
    <location>
        <begin position="1"/>
        <end position="16"/>
    </location>
</feature>
<feature type="region of interest" description="Disordered" evidence="5">
    <location>
        <begin position="1"/>
        <end position="21"/>
    </location>
</feature>